<protein>
    <submittedName>
        <fullName evidence="1">Uncharacterized protein</fullName>
    </submittedName>
</protein>
<dbReference type="AlphaFoldDB" id="A0A1W1C956"/>
<gene>
    <name evidence="1" type="ORF">MNB_SV-8-891</name>
</gene>
<evidence type="ECO:0000313" key="1">
    <source>
        <dbReference type="EMBL" id="SFV62400.1"/>
    </source>
</evidence>
<proteinExistence type="predicted"/>
<sequence length="46" mass="5667">MEFSLDDDMQEVFLNTYFESKYSLEKLEAYKVIYRALCEEWFQNSL</sequence>
<dbReference type="EMBL" id="FPHD01000059">
    <property type="protein sequence ID" value="SFV62400.1"/>
    <property type="molecule type" value="Genomic_DNA"/>
</dbReference>
<reference evidence="1" key="1">
    <citation type="submission" date="2016-10" db="EMBL/GenBank/DDBJ databases">
        <authorList>
            <person name="de Groot N.N."/>
        </authorList>
    </citation>
    <scope>NUCLEOTIDE SEQUENCE</scope>
</reference>
<organism evidence="1">
    <name type="scientific">hydrothermal vent metagenome</name>
    <dbReference type="NCBI Taxonomy" id="652676"/>
    <lineage>
        <taxon>unclassified sequences</taxon>
        <taxon>metagenomes</taxon>
        <taxon>ecological metagenomes</taxon>
    </lineage>
</organism>
<accession>A0A1W1C956</accession>
<name>A0A1W1C956_9ZZZZ</name>